<sequence>MASTVIDTRGVSSGEWLLQCNKGDTPFGAMTVVVITQPINNYNHYCIDPTLTSIVSKHSFSTRQLLWSVSLWIRMKAVPSNFANEIALRSQGKSISKTQYYNCCLF</sequence>
<dbReference type="Proteomes" id="UP000828251">
    <property type="component" value="Unassembled WGS sequence"/>
</dbReference>
<name>A0A9D3ZPW4_9ROSI</name>
<accession>A0A9D3ZPW4</accession>
<keyword evidence="2" id="KW-1185">Reference proteome</keyword>
<reference evidence="1 2" key="1">
    <citation type="journal article" date="2021" name="Plant Biotechnol. J.">
        <title>Multi-omics assisted identification of the key and species-specific regulatory components of drought-tolerant mechanisms in Gossypium stocksii.</title>
        <authorList>
            <person name="Yu D."/>
            <person name="Ke L."/>
            <person name="Zhang D."/>
            <person name="Wu Y."/>
            <person name="Sun Y."/>
            <person name="Mei J."/>
            <person name="Sun J."/>
            <person name="Sun Y."/>
        </authorList>
    </citation>
    <scope>NUCLEOTIDE SEQUENCE [LARGE SCALE GENOMIC DNA]</scope>
    <source>
        <strain evidence="2">cv. E1</strain>
        <tissue evidence="1">Leaf</tissue>
    </source>
</reference>
<organism evidence="1 2">
    <name type="scientific">Gossypium stocksii</name>
    <dbReference type="NCBI Taxonomy" id="47602"/>
    <lineage>
        <taxon>Eukaryota</taxon>
        <taxon>Viridiplantae</taxon>
        <taxon>Streptophyta</taxon>
        <taxon>Embryophyta</taxon>
        <taxon>Tracheophyta</taxon>
        <taxon>Spermatophyta</taxon>
        <taxon>Magnoliopsida</taxon>
        <taxon>eudicotyledons</taxon>
        <taxon>Gunneridae</taxon>
        <taxon>Pentapetalae</taxon>
        <taxon>rosids</taxon>
        <taxon>malvids</taxon>
        <taxon>Malvales</taxon>
        <taxon>Malvaceae</taxon>
        <taxon>Malvoideae</taxon>
        <taxon>Gossypium</taxon>
    </lineage>
</organism>
<proteinExistence type="predicted"/>
<protein>
    <submittedName>
        <fullName evidence="1">Uncharacterized protein</fullName>
    </submittedName>
</protein>
<gene>
    <name evidence="1" type="ORF">J1N35_034234</name>
</gene>
<comment type="caution">
    <text evidence="1">The sequence shown here is derived from an EMBL/GenBank/DDBJ whole genome shotgun (WGS) entry which is preliminary data.</text>
</comment>
<evidence type="ECO:0000313" key="2">
    <source>
        <dbReference type="Proteomes" id="UP000828251"/>
    </source>
</evidence>
<dbReference type="AlphaFoldDB" id="A0A9D3ZPW4"/>
<dbReference type="EMBL" id="JAIQCV010000010">
    <property type="protein sequence ID" value="KAH1056169.1"/>
    <property type="molecule type" value="Genomic_DNA"/>
</dbReference>
<evidence type="ECO:0000313" key="1">
    <source>
        <dbReference type="EMBL" id="KAH1056169.1"/>
    </source>
</evidence>